<dbReference type="EMBL" id="JAKNGE010000006">
    <property type="protein sequence ID" value="MCG4744975.1"/>
    <property type="molecule type" value="Genomic_DNA"/>
</dbReference>
<name>A0AAX1SQE5_9FIRM</name>
<dbReference type="SUPFAM" id="SSF53850">
    <property type="entry name" value="Periplasmic binding protein-like II"/>
    <property type="match status" value="1"/>
</dbReference>
<accession>A0AAX1SQE5</accession>
<feature type="compositionally biased region" description="Low complexity" evidence="2">
    <location>
        <begin position="27"/>
        <end position="37"/>
    </location>
</feature>
<dbReference type="InterPro" id="IPR005064">
    <property type="entry name" value="BUG"/>
</dbReference>
<protein>
    <submittedName>
        <fullName evidence="4">Tripartite tricarboxylate transporter substrate binding protein</fullName>
    </submittedName>
</protein>
<reference evidence="5" key="2">
    <citation type="submission" date="2020-02" db="EMBL/GenBank/DDBJ databases">
        <authorList>
            <person name="Littmann E."/>
            <person name="Sorbara M."/>
        </authorList>
    </citation>
    <scope>NUCLEOTIDE SEQUENCE</scope>
    <source>
        <strain evidence="5">MSK.1.17</strain>
    </source>
</reference>
<gene>
    <name evidence="5" type="ORF">G5B36_02500</name>
    <name evidence="4" type="ORF">L0N08_06075</name>
</gene>
<dbReference type="GeneID" id="97204517"/>
<evidence type="ECO:0000313" key="4">
    <source>
        <dbReference type="EMBL" id="MCG4744975.1"/>
    </source>
</evidence>
<feature type="compositionally biased region" description="Basic and acidic residues" evidence="2">
    <location>
        <begin position="42"/>
        <end position="63"/>
    </location>
</feature>
<dbReference type="CDD" id="cd07012">
    <property type="entry name" value="PBP2_Bug_TTT"/>
    <property type="match status" value="1"/>
</dbReference>
<evidence type="ECO:0000313" key="5">
    <source>
        <dbReference type="EMBL" id="NSJ47569.1"/>
    </source>
</evidence>
<dbReference type="Proteomes" id="UP000669239">
    <property type="component" value="Unassembled WGS sequence"/>
</dbReference>
<dbReference type="Pfam" id="PF03401">
    <property type="entry name" value="TctC"/>
    <property type="match status" value="1"/>
</dbReference>
<dbReference type="Proteomes" id="UP001299608">
    <property type="component" value="Unassembled WGS sequence"/>
</dbReference>
<comment type="similarity">
    <text evidence="1">Belongs to the UPF0065 (bug) family.</text>
</comment>
<reference evidence="4" key="3">
    <citation type="submission" date="2022-01" db="EMBL/GenBank/DDBJ databases">
        <title>Collection of gut derived symbiotic bacterial strains cultured from healthy donors.</title>
        <authorList>
            <person name="Lin H."/>
            <person name="Kohout C."/>
            <person name="Waligurski E."/>
            <person name="Pamer E.G."/>
        </authorList>
    </citation>
    <scope>NUCLEOTIDE SEQUENCE</scope>
    <source>
        <strain evidence="4">DFI.6.55</strain>
    </source>
</reference>
<dbReference type="PROSITE" id="PS51257">
    <property type="entry name" value="PROKAR_LIPOPROTEIN"/>
    <property type="match status" value="1"/>
</dbReference>
<feature type="signal peptide" evidence="3">
    <location>
        <begin position="1"/>
        <end position="22"/>
    </location>
</feature>
<evidence type="ECO:0000256" key="1">
    <source>
        <dbReference type="ARBA" id="ARBA00006987"/>
    </source>
</evidence>
<dbReference type="RefSeq" id="WP_117556231.1">
    <property type="nucleotide sequence ID" value="NZ_BAABZL010000001.1"/>
</dbReference>
<sequence length="367" mass="39339">MKKKIVAVTLAAAMAISMAGCAGNGPAKATSAETAAGTGAGEKADPASENKEAEGTGSPKEEGGTAARADFPKKPIQIICPVKAGGDTDYNTRVIAQYLSKYLGVNVVVTNVEGGATILGMQQVLDSEPDGYTMVINGLDAYIPNMMGTTDIVIDSFKTVGIPLFDNTTVLVANKASGYEDIKDLVERTQAAPGTIEYGMKIGAANQVYGIAMNTEWDAKFKPMDVGNNAAKMTALLGQQTDTAVLAYALAKDYFATGEFQALCLLGSEKNELLSDVPLPSEYGLKDIDCSKWFWLGVHPDTPDEIVDILSDALEQVTKDQDFVKTMEENYLTVKYIAKKDAQEYADKFYEETLVPYKDEFLATSSK</sequence>
<dbReference type="PANTHER" id="PTHR42928:SF5">
    <property type="entry name" value="BLR1237 PROTEIN"/>
    <property type="match status" value="1"/>
</dbReference>
<dbReference type="PANTHER" id="PTHR42928">
    <property type="entry name" value="TRICARBOXYLATE-BINDING PROTEIN"/>
    <property type="match status" value="1"/>
</dbReference>
<proteinExistence type="inferred from homology"/>
<feature type="chain" id="PRO_5043298042" evidence="3">
    <location>
        <begin position="23"/>
        <end position="367"/>
    </location>
</feature>
<evidence type="ECO:0000256" key="2">
    <source>
        <dbReference type="SAM" id="MobiDB-lite"/>
    </source>
</evidence>
<dbReference type="InterPro" id="IPR042100">
    <property type="entry name" value="Bug_dom1"/>
</dbReference>
<evidence type="ECO:0000256" key="3">
    <source>
        <dbReference type="SAM" id="SignalP"/>
    </source>
</evidence>
<organism evidence="4 7">
    <name type="scientific">Enterocloster aldenensis</name>
    <dbReference type="NCBI Taxonomy" id="358742"/>
    <lineage>
        <taxon>Bacteria</taxon>
        <taxon>Bacillati</taxon>
        <taxon>Bacillota</taxon>
        <taxon>Clostridia</taxon>
        <taxon>Lachnospirales</taxon>
        <taxon>Lachnospiraceae</taxon>
        <taxon>Enterocloster</taxon>
    </lineage>
</organism>
<comment type="caution">
    <text evidence="4">The sequence shown here is derived from an EMBL/GenBank/DDBJ whole genome shotgun (WGS) entry which is preliminary data.</text>
</comment>
<dbReference type="EMBL" id="JAAITT010000002">
    <property type="protein sequence ID" value="NSJ47569.1"/>
    <property type="molecule type" value="Genomic_DNA"/>
</dbReference>
<evidence type="ECO:0000313" key="7">
    <source>
        <dbReference type="Proteomes" id="UP001299608"/>
    </source>
</evidence>
<reference evidence="5 6" key="1">
    <citation type="journal article" date="2020" name="Cell Host Microbe">
        <title>Functional and Genomic Variation between Human-Derived Isolates of Lachnospiraceae Reveals Inter- and Intra-Species Diversity.</title>
        <authorList>
            <person name="Sorbara M.T."/>
            <person name="Littmann E.R."/>
            <person name="Fontana E."/>
            <person name="Moody T.U."/>
            <person name="Kohout C.E."/>
            <person name="Gjonbalaj M."/>
            <person name="Eaton V."/>
            <person name="Seok R."/>
            <person name="Leiner I.M."/>
            <person name="Pamer E.G."/>
        </authorList>
    </citation>
    <scope>NUCLEOTIDE SEQUENCE [LARGE SCALE GENOMIC DNA]</scope>
    <source>
        <strain evidence="5 6">MSK.1.17</strain>
    </source>
</reference>
<dbReference type="AlphaFoldDB" id="A0AAX1SQE5"/>
<keyword evidence="3" id="KW-0732">Signal</keyword>
<dbReference type="Gene3D" id="3.40.190.10">
    <property type="entry name" value="Periplasmic binding protein-like II"/>
    <property type="match status" value="1"/>
</dbReference>
<keyword evidence="6" id="KW-1185">Reference proteome</keyword>
<evidence type="ECO:0000313" key="6">
    <source>
        <dbReference type="Proteomes" id="UP000669239"/>
    </source>
</evidence>
<feature type="region of interest" description="Disordered" evidence="2">
    <location>
        <begin position="27"/>
        <end position="68"/>
    </location>
</feature>
<dbReference type="Gene3D" id="3.40.190.150">
    <property type="entry name" value="Bordetella uptake gene, domain 1"/>
    <property type="match status" value="1"/>
</dbReference>